<dbReference type="AlphaFoldDB" id="A0A3A9ZKP1"/>
<dbReference type="PROSITE" id="PS51257">
    <property type="entry name" value="PROKAR_LIPOPROTEIN"/>
    <property type="match status" value="1"/>
</dbReference>
<keyword evidence="4" id="KW-1185">Reference proteome</keyword>
<proteinExistence type="predicted"/>
<feature type="chain" id="PRO_5039033706" evidence="2">
    <location>
        <begin position="23"/>
        <end position="165"/>
    </location>
</feature>
<keyword evidence="2" id="KW-0732">Signal</keyword>
<evidence type="ECO:0000313" key="4">
    <source>
        <dbReference type="Proteomes" id="UP000281726"/>
    </source>
</evidence>
<evidence type="ECO:0000256" key="1">
    <source>
        <dbReference type="SAM" id="MobiDB-lite"/>
    </source>
</evidence>
<dbReference type="RefSeq" id="WP_120727573.1">
    <property type="nucleotide sequence ID" value="NZ_RBAK01000003.1"/>
</dbReference>
<protein>
    <submittedName>
        <fullName evidence="3">Uncharacterized protein</fullName>
    </submittedName>
</protein>
<name>A0A3A9ZKP1_9ACTN</name>
<feature type="signal peptide" evidence="2">
    <location>
        <begin position="1"/>
        <end position="22"/>
    </location>
</feature>
<dbReference type="Proteomes" id="UP000281726">
    <property type="component" value="Unassembled WGS sequence"/>
</dbReference>
<feature type="compositionally biased region" description="Pro residues" evidence="1">
    <location>
        <begin position="74"/>
        <end position="84"/>
    </location>
</feature>
<reference evidence="3 4" key="1">
    <citation type="journal article" date="2004" name="Syst. Appl. Microbiol.">
        <title>Cryptoendolithic actinomycetes from antarctic sandstone rock samples: Micromonospora endolithica sp. nov. and two isolates related to Micromonospora coerulea Jensen 1932.</title>
        <authorList>
            <person name="Hirsch P."/>
            <person name="Mevs U."/>
            <person name="Kroppenstedt R.M."/>
            <person name="Schumann P."/>
            <person name="Stackebrandt E."/>
        </authorList>
    </citation>
    <scope>NUCLEOTIDE SEQUENCE [LARGE SCALE GENOMIC DNA]</scope>
    <source>
        <strain evidence="3 4">JCM 12677</strain>
    </source>
</reference>
<gene>
    <name evidence="3" type="ORF">D7223_10390</name>
</gene>
<evidence type="ECO:0000256" key="2">
    <source>
        <dbReference type="SAM" id="SignalP"/>
    </source>
</evidence>
<comment type="caution">
    <text evidence="3">The sequence shown here is derived from an EMBL/GenBank/DDBJ whole genome shotgun (WGS) entry which is preliminary data.</text>
</comment>
<accession>A0A3A9ZKP1</accession>
<organism evidence="3 4">
    <name type="scientific">Micromonospora endolithica</name>
    <dbReference type="NCBI Taxonomy" id="230091"/>
    <lineage>
        <taxon>Bacteria</taxon>
        <taxon>Bacillati</taxon>
        <taxon>Actinomycetota</taxon>
        <taxon>Actinomycetes</taxon>
        <taxon>Micromonosporales</taxon>
        <taxon>Micromonosporaceae</taxon>
        <taxon>Micromonospora</taxon>
    </lineage>
</organism>
<feature type="region of interest" description="Disordered" evidence="1">
    <location>
        <begin position="22"/>
        <end position="91"/>
    </location>
</feature>
<dbReference type="OrthoDB" id="3402867at2"/>
<evidence type="ECO:0000313" key="3">
    <source>
        <dbReference type="EMBL" id="RKN48404.1"/>
    </source>
</evidence>
<dbReference type="EMBL" id="RBAK01000003">
    <property type="protein sequence ID" value="RKN48404.1"/>
    <property type="molecule type" value="Genomic_DNA"/>
</dbReference>
<sequence>MRATRSLLPVVAALALATAASGCQGVEEEPTVSGPQSPAPTPPGGTEPPAGPTATPPAGSVAPSGRTGPSLSPTRPPTPGPPTALPSRPTDLRRVNALAGRITRGGDGPCYGLVTDDGREYALHGVGKGSFATGTWVQVTIGPADPAADCGSGTPATLVKIAPIG</sequence>
<feature type="compositionally biased region" description="Pro residues" evidence="1">
    <location>
        <begin position="37"/>
        <end position="55"/>
    </location>
</feature>